<feature type="compositionally biased region" description="Basic and acidic residues" evidence="11">
    <location>
        <begin position="263"/>
        <end position="285"/>
    </location>
</feature>
<dbReference type="SUPFAM" id="SSF48726">
    <property type="entry name" value="Immunoglobulin"/>
    <property type="match status" value="7"/>
</dbReference>
<evidence type="ECO:0000313" key="14">
    <source>
        <dbReference type="Proteomes" id="UP000299102"/>
    </source>
</evidence>
<feature type="domain" description="Ig-like" evidence="12">
    <location>
        <begin position="41"/>
        <end position="133"/>
    </location>
</feature>
<feature type="domain" description="Ig-like" evidence="12">
    <location>
        <begin position="390"/>
        <end position="476"/>
    </location>
</feature>
<evidence type="ECO:0000256" key="4">
    <source>
        <dbReference type="ARBA" id="ARBA00022889"/>
    </source>
</evidence>
<dbReference type="PROSITE" id="PS50835">
    <property type="entry name" value="IG_LIKE"/>
    <property type="match status" value="6"/>
</dbReference>
<dbReference type="SMART" id="SM00409">
    <property type="entry name" value="IG"/>
    <property type="match status" value="6"/>
</dbReference>
<keyword evidence="8" id="KW-0393">Immunoglobulin domain</keyword>
<protein>
    <recommendedName>
        <fullName evidence="10">Hemolin</fullName>
    </recommendedName>
</protein>
<dbReference type="InterPro" id="IPR013098">
    <property type="entry name" value="Ig_I-set"/>
</dbReference>
<gene>
    <name evidence="13" type="primary">unc-89</name>
    <name evidence="13" type="ORF">EVAR_73337_1</name>
</gene>
<proteinExistence type="inferred from homology"/>
<keyword evidence="2" id="KW-0787">Thick filament</keyword>
<accession>A0A4C1TEH1</accession>
<dbReference type="PANTHER" id="PTHR47633:SF4">
    <property type="entry name" value="MYOPALLADIN ISOFORM X1"/>
    <property type="match status" value="1"/>
</dbReference>
<evidence type="ECO:0000256" key="2">
    <source>
        <dbReference type="ARBA" id="ARBA00022433"/>
    </source>
</evidence>
<dbReference type="InterPro" id="IPR013783">
    <property type="entry name" value="Ig-like_fold"/>
</dbReference>
<feature type="domain" description="Ig-like" evidence="12">
    <location>
        <begin position="145"/>
        <end position="236"/>
    </location>
</feature>
<dbReference type="STRING" id="151549.A0A4C1TEH1"/>
<dbReference type="FunFam" id="2.60.40.10:FF:002363">
    <property type="entry name" value="Uncharacterized protein, isoform J"/>
    <property type="match status" value="1"/>
</dbReference>
<sequence length="889" mass="100522">MVVKARNVCVNQKEDEEVEASSASAYATDTGSETGSLKKREKVIGIHFATAVRDRVVAEGSKVKISCFLEAKEPQVKWFKNDEQIQNSQKIRGRYVEGLCTLEISSAVMEDSGEYKCWARDETGEASTFCRVEVYSDPGTGDVPPTFTRNIKDTYHGKIRELHLDCHVRGLPTPTITWVKDGVKIEPSEKYQQAEHEDGTIELFIMDPTQNDSGKYVCQAENREGKAEIVHMVTVQPRQRRPISPSRADRPPASHTRNRRGKGKETQKKEDEEGGGRRREVAPPPDLRKRVYFRNFLSNRTVKEGSNVKWMVNIDGPDPTARWFHNDNPIAFGPTSKLSMQDGIAWLNLIKVTEEQSGTYTLRVKGSENEIVSSCTLFVYSTGKEELVGPTFAVGIKDAYHSHENHLILECKVSGNPKPNVYWQKDNTLLSEEGNKYKFNDLADGVRQMIIQNPSKDDTGLYTCYAESESGQMKISKFVDISDYIKKITERRATDRCQHDAQELKIEKVNDTLNNGQRQAQKLPTFDAGRCEITLACSVHGRPAVIWMRDDHTISNNRYRTIEEIGGARKLIIRNPIPSDCGTFACFAEANERIESIIKIIKIADLKKLMTDAAKSQTNGFANDMKTPIVESTETPKAEMISMRSSVGRNLQAITQRKPMFSTLLNDRTVTEFSNVRLSCSLAYDDCITIEWLKNNKPLPKDNRYQTIFHNDTYSINENELVLDCRVRGKPRPEIQWMKAYSMPGERYVQIDQPDGYSKLIILNPTEKDSGLYACVAMSVVVAPLLYRLSLCKPIHPLKCNGSRERQSLAGQPNVKTFYERGAYTLAIMNAQPENEGTYTCRAQNAFGRMEAHATVDVCGRFKDERPPLFLSRPETEMKIAVGDPFDFL</sequence>
<dbReference type="InterPro" id="IPR036179">
    <property type="entry name" value="Ig-like_dom_sf"/>
</dbReference>
<dbReference type="PANTHER" id="PTHR47633">
    <property type="entry name" value="IMMUNOGLOBULIN"/>
    <property type="match status" value="1"/>
</dbReference>
<evidence type="ECO:0000256" key="5">
    <source>
        <dbReference type="ARBA" id="ARBA00023157"/>
    </source>
</evidence>
<comment type="similarity">
    <text evidence="9">Belongs to the hemolin family.</text>
</comment>
<feature type="region of interest" description="Disordered" evidence="11">
    <location>
        <begin position="233"/>
        <end position="285"/>
    </location>
</feature>
<organism evidence="13 14">
    <name type="scientific">Eumeta variegata</name>
    <name type="common">Bagworm moth</name>
    <name type="synonym">Eumeta japonica</name>
    <dbReference type="NCBI Taxonomy" id="151549"/>
    <lineage>
        <taxon>Eukaryota</taxon>
        <taxon>Metazoa</taxon>
        <taxon>Ecdysozoa</taxon>
        <taxon>Arthropoda</taxon>
        <taxon>Hexapoda</taxon>
        <taxon>Insecta</taxon>
        <taxon>Pterygota</taxon>
        <taxon>Neoptera</taxon>
        <taxon>Endopterygota</taxon>
        <taxon>Lepidoptera</taxon>
        <taxon>Glossata</taxon>
        <taxon>Ditrysia</taxon>
        <taxon>Tineoidea</taxon>
        <taxon>Psychidae</taxon>
        <taxon>Oiketicinae</taxon>
        <taxon>Eumeta</taxon>
    </lineage>
</organism>
<comment type="subcellular location">
    <subcellularLocation>
        <location evidence="1">Secreted</location>
    </subcellularLocation>
</comment>
<dbReference type="FunFam" id="2.60.40.10:FF:000964">
    <property type="entry name" value="Stretchin-Mlck, isoform T"/>
    <property type="match status" value="1"/>
</dbReference>
<evidence type="ECO:0000256" key="3">
    <source>
        <dbReference type="ARBA" id="ARBA00022525"/>
    </source>
</evidence>
<dbReference type="SMART" id="SM00408">
    <property type="entry name" value="IGc2"/>
    <property type="match status" value="5"/>
</dbReference>
<dbReference type="GO" id="GO:0007155">
    <property type="term" value="P:cell adhesion"/>
    <property type="evidence" value="ECO:0007669"/>
    <property type="project" value="UniProtKB-KW"/>
</dbReference>
<keyword evidence="6" id="KW-0514">Muscle protein</keyword>
<evidence type="ECO:0000259" key="12">
    <source>
        <dbReference type="PROSITE" id="PS50835"/>
    </source>
</evidence>
<keyword evidence="3" id="KW-0964">Secreted</keyword>
<dbReference type="GO" id="GO:0032982">
    <property type="term" value="C:myosin filament"/>
    <property type="evidence" value="ECO:0007669"/>
    <property type="project" value="UniProtKB-KW"/>
</dbReference>
<keyword evidence="5" id="KW-1015">Disulfide bond</keyword>
<evidence type="ECO:0000256" key="1">
    <source>
        <dbReference type="ARBA" id="ARBA00004613"/>
    </source>
</evidence>
<dbReference type="GO" id="GO:0005576">
    <property type="term" value="C:extracellular region"/>
    <property type="evidence" value="ECO:0007669"/>
    <property type="project" value="UniProtKB-SubCell"/>
</dbReference>
<dbReference type="InterPro" id="IPR003599">
    <property type="entry name" value="Ig_sub"/>
</dbReference>
<keyword evidence="14" id="KW-1185">Reference proteome</keyword>
<dbReference type="InterPro" id="IPR007110">
    <property type="entry name" value="Ig-like_dom"/>
</dbReference>
<dbReference type="Pfam" id="PF13927">
    <property type="entry name" value="Ig_3"/>
    <property type="match status" value="1"/>
</dbReference>
<feature type="domain" description="Ig-like" evidence="12">
    <location>
        <begin position="285"/>
        <end position="373"/>
    </location>
</feature>
<feature type="domain" description="Ig-like" evidence="12">
    <location>
        <begin position="531"/>
        <end position="596"/>
    </location>
</feature>
<dbReference type="AlphaFoldDB" id="A0A4C1TEH1"/>
<dbReference type="Gene3D" id="2.60.40.10">
    <property type="entry name" value="Immunoglobulins"/>
    <property type="match status" value="8"/>
</dbReference>
<evidence type="ECO:0000256" key="9">
    <source>
        <dbReference type="ARBA" id="ARBA00061228"/>
    </source>
</evidence>
<reference evidence="13 14" key="1">
    <citation type="journal article" date="2019" name="Commun. Biol.">
        <title>The bagworm genome reveals a unique fibroin gene that provides high tensile strength.</title>
        <authorList>
            <person name="Kono N."/>
            <person name="Nakamura H."/>
            <person name="Ohtoshi R."/>
            <person name="Tomita M."/>
            <person name="Numata K."/>
            <person name="Arakawa K."/>
        </authorList>
    </citation>
    <scope>NUCLEOTIDE SEQUENCE [LARGE SCALE GENOMIC DNA]</scope>
</reference>
<feature type="domain" description="Ig-like" evidence="12">
    <location>
        <begin position="700"/>
        <end position="857"/>
    </location>
</feature>
<dbReference type="Proteomes" id="UP000299102">
    <property type="component" value="Unassembled WGS sequence"/>
</dbReference>
<comment type="caution">
    <text evidence="13">The sequence shown here is derived from an EMBL/GenBank/DDBJ whole genome shotgun (WGS) entry which is preliminary data.</text>
</comment>
<evidence type="ECO:0000313" key="13">
    <source>
        <dbReference type="EMBL" id="GBP11848.1"/>
    </source>
</evidence>
<dbReference type="CDD" id="cd00096">
    <property type="entry name" value="Ig"/>
    <property type="match status" value="4"/>
</dbReference>
<evidence type="ECO:0000256" key="6">
    <source>
        <dbReference type="ARBA" id="ARBA00023179"/>
    </source>
</evidence>
<evidence type="ECO:0000256" key="11">
    <source>
        <dbReference type="SAM" id="MobiDB-lite"/>
    </source>
</evidence>
<dbReference type="OrthoDB" id="6070751at2759"/>
<name>A0A4C1TEH1_EUMVA</name>
<keyword evidence="4" id="KW-0130">Cell adhesion</keyword>
<dbReference type="InterPro" id="IPR003598">
    <property type="entry name" value="Ig_sub2"/>
</dbReference>
<evidence type="ECO:0000256" key="10">
    <source>
        <dbReference type="ARBA" id="ARBA00068688"/>
    </source>
</evidence>
<evidence type="ECO:0000256" key="8">
    <source>
        <dbReference type="ARBA" id="ARBA00023319"/>
    </source>
</evidence>
<evidence type="ECO:0000256" key="7">
    <source>
        <dbReference type="ARBA" id="ARBA00023180"/>
    </source>
</evidence>
<keyword evidence="7" id="KW-0325">Glycoprotein</keyword>
<dbReference type="FunFam" id="2.60.40.10:FF:000032">
    <property type="entry name" value="palladin isoform X1"/>
    <property type="match status" value="1"/>
</dbReference>
<dbReference type="Pfam" id="PF07679">
    <property type="entry name" value="I-set"/>
    <property type="match status" value="6"/>
</dbReference>
<dbReference type="FunFam" id="2.60.40.10:FF:000557">
    <property type="entry name" value="Myosin binding protein Ha"/>
    <property type="match status" value="1"/>
</dbReference>
<dbReference type="EMBL" id="BGZK01004963">
    <property type="protein sequence ID" value="GBP11848.1"/>
    <property type="molecule type" value="Genomic_DNA"/>
</dbReference>